<evidence type="ECO:0000313" key="3">
    <source>
        <dbReference type="Proteomes" id="UP000569329"/>
    </source>
</evidence>
<gene>
    <name evidence="2" type="ORF">FHX42_003532</name>
</gene>
<feature type="region of interest" description="Disordered" evidence="1">
    <location>
        <begin position="1"/>
        <end position="20"/>
    </location>
</feature>
<evidence type="ECO:0000313" key="2">
    <source>
        <dbReference type="EMBL" id="MBA8826156.1"/>
    </source>
</evidence>
<sequence>MPCRTFSAPPRRLRSPRSTPHLNRATVLSANFCRIIRPATYCKGYDDGNIDGTYNAHQIGVARPAPNTSQDVPRQLLARYTGTNEDAQQYGRELVGLYRVLENYNAIARSN</sequence>
<comment type="caution">
    <text evidence="2">The sequence shown here is derived from an EMBL/GenBank/DDBJ whole genome shotgun (WGS) entry which is preliminary data.</text>
</comment>
<name>A0A839E0V2_9PSEU</name>
<keyword evidence="3" id="KW-1185">Reference proteome</keyword>
<dbReference type="Proteomes" id="UP000569329">
    <property type="component" value="Unassembled WGS sequence"/>
</dbReference>
<dbReference type="RefSeq" id="WP_182545426.1">
    <property type="nucleotide sequence ID" value="NZ_JACGWZ010000005.1"/>
</dbReference>
<accession>A0A839E0V2</accession>
<protein>
    <submittedName>
        <fullName evidence="2">Uncharacterized protein</fullName>
    </submittedName>
</protein>
<organism evidence="2 3">
    <name type="scientific">Halosaccharopolyspora lacisalsi</name>
    <dbReference type="NCBI Taxonomy" id="1000566"/>
    <lineage>
        <taxon>Bacteria</taxon>
        <taxon>Bacillati</taxon>
        <taxon>Actinomycetota</taxon>
        <taxon>Actinomycetes</taxon>
        <taxon>Pseudonocardiales</taxon>
        <taxon>Pseudonocardiaceae</taxon>
        <taxon>Halosaccharopolyspora</taxon>
    </lineage>
</organism>
<evidence type="ECO:0000256" key="1">
    <source>
        <dbReference type="SAM" id="MobiDB-lite"/>
    </source>
</evidence>
<proteinExistence type="predicted"/>
<dbReference type="EMBL" id="JACGWZ010000005">
    <property type="protein sequence ID" value="MBA8826156.1"/>
    <property type="molecule type" value="Genomic_DNA"/>
</dbReference>
<reference evidence="2 3" key="1">
    <citation type="submission" date="2020-07" db="EMBL/GenBank/DDBJ databases">
        <title>Sequencing the genomes of 1000 actinobacteria strains.</title>
        <authorList>
            <person name="Klenk H.-P."/>
        </authorList>
    </citation>
    <scope>NUCLEOTIDE SEQUENCE [LARGE SCALE GENOMIC DNA]</scope>
    <source>
        <strain evidence="2 3">DSM 45975</strain>
    </source>
</reference>
<dbReference type="AlphaFoldDB" id="A0A839E0V2"/>